<feature type="compositionally biased region" description="Polar residues" evidence="1">
    <location>
        <begin position="54"/>
        <end position="64"/>
    </location>
</feature>
<keyword evidence="4" id="KW-1185">Reference proteome</keyword>
<feature type="compositionally biased region" description="Pro residues" evidence="1">
    <location>
        <begin position="30"/>
        <end position="39"/>
    </location>
</feature>
<feature type="compositionally biased region" description="Low complexity" evidence="1">
    <location>
        <begin position="16"/>
        <end position="29"/>
    </location>
</feature>
<keyword evidence="2" id="KW-0732">Signal</keyword>
<evidence type="ECO:0000313" key="3">
    <source>
        <dbReference type="EMBL" id="GJN05360.1"/>
    </source>
</evidence>
<feature type="signal peptide" evidence="2">
    <location>
        <begin position="1"/>
        <end position="18"/>
    </location>
</feature>
<gene>
    <name evidence="3" type="primary">ga22981</name>
    <name evidence="3" type="ORF">PR202_ga22981</name>
</gene>
<evidence type="ECO:0000256" key="1">
    <source>
        <dbReference type="SAM" id="MobiDB-lite"/>
    </source>
</evidence>
<dbReference type="AlphaFoldDB" id="A0AAV5D4N2"/>
<evidence type="ECO:0000256" key="2">
    <source>
        <dbReference type="SAM" id="SignalP"/>
    </source>
</evidence>
<feature type="chain" id="PRO_5043607567" evidence="2">
    <location>
        <begin position="19"/>
        <end position="300"/>
    </location>
</feature>
<proteinExistence type="predicted"/>
<dbReference type="Proteomes" id="UP001054889">
    <property type="component" value="Unassembled WGS sequence"/>
</dbReference>
<protein>
    <submittedName>
        <fullName evidence="3">Uncharacterized protein</fullName>
    </submittedName>
</protein>
<feature type="compositionally biased region" description="Low complexity" evidence="1">
    <location>
        <begin position="90"/>
        <end position="109"/>
    </location>
</feature>
<feature type="compositionally biased region" description="Acidic residues" evidence="1">
    <location>
        <begin position="202"/>
        <end position="212"/>
    </location>
</feature>
<organism evidence="3 4">
    <name type="scientific">Eleusine coracana subsp. coracana</name>
    <dbReference type="NCBI Taxonomy" id="191504"/>
    <lineage>
        <taxon>Eukaryota</taxon>
        <taxon>Viridiplantae</taxon>
        <taxon>Streptophyta</taxon>
        <taxon>Embryophyta</taxon>
        <taxon>Tracheophyta</taxon>
        <taxon>Spermatophyta</taxon>
        <taxon>Magnoliopsida</taxon>
        <taxon>Liliopsida</taxon>
        <taxon>Poales</taxon>
        <taxon>Poaceae</taxon>
        <taxon>PACMAD clade</taxon>
        <taxon>Chloridoideae</taxon>
        <taxon>Cynodonteae</taxon>
        <taxon>Eleusininae</taxon>
        <taxon>Eleusine</taxon>
    </lineage>
</organism>
<feature type="compositionally biased region" description="Polar residues" evidence="1">
    <location>
        <begin position="168"/>
        <end position="181"/>
    </location>
</feature>
<dbReference type="EMBL" id="BQKI01000012">
    <property type="protein sequence ID" value="GJN05360.1"/>
    <property type="molecule type" value="Genomic_DNA"/>
</dbReference>
<feature type="compositionally biased region" description="Basic and acidic residues" evidence="1">
    <location>
        <begin position="141"/>
        <end position="166"/>
    </location>
</feature>
<evidence type="ECO:0000313" key="4">
    <source>
        <dbReference type="Proteomes" id="UP001054889"/>
    </source>
</evidence>
<name>A0AAV5D4N2_ELECO</name>
<reference evidence="3" key="1">
    <citation type="journal article" date="2018" name="DNA Res.">
        <title>Multiple hybrid de novo genome assembly of finger millet, an orphan allotetraploid crop.</title>
        <authorList>
            <person name="Hatakeyama M."/>
            <person name="Aluri S."/>
            <person name="Balachadran M.T."/>
            <person name="Sivarajan S.R."/>
            <person name="Patrignani A."/>
            <person name="Gruter S."/>
            <person name="Poveda L."/>
            <person name="Shimizu-Inatsugi R."/>
            <person name="Baeten J."/>
            <person name="Francoijs K.J."/>
            <person name="Nataraja K.N."/>
            <person name="Reddy Y.A.N."/>
            <person name="Phadnis S."/>
            <person name="Ravikumar R.L."/>
            <person name="Schlapbach R."/>
            <person name="Sreeman S.M."/>
            <person name="Shimizu K.K."/>
        </authorList>
    </citation>
    <scope>NUCLEOTIDE SEQUENCE</scope>
</reference>
<feature type="region of interest" description="Disordered" evidence="1">
    <location>
        <begin position="16"/>
        <end position="219"/>
    </location>
</feature>
<accession>A0AAV5D4N2</accession>
<comment type="caution">
    <text evidence="3">The sequence shown here is derived from an EMBL/GenBank/DDBJ whole genome shotgun (WGS) entry which is preliminary data.</text>
</comment>
<reference evidence="3" key="2">
    <citation type="submission" date="2021-12" db="EMBL/GenBank/DDBJ databases">
        <title>Resequencing data analysis of finger millet.</title>
        <authorList>
            <person name="Hatakeyama M."/>
            <person name="Aluri S."/>
            <person name="Balachadran M.T."/>
            <person name="Sivarajan S.R."/>
            <person name="Poveda L."/>
            <person name="Shimizu-Inatsugi R."/>
            <person name="Schlapbach R."/>
            <person name="Sreeman S.M."/>
            <person name="Shimizu K.K."/>
        </authorList>
    </citation>
    <scope>NUCLEOTIDE SEQUENCE</scope>
</reference>
<sequence>MTARWALVLLLASSTSTSTPRPTLHLLPRPTHPAFPDAPSPLTAPDLQPRRQWLASTAARSATPLSRLPPPQQFSSSEGGSPRAGEEGGSPRAAAAPSVAAKPSTPSPRCRGRRRRGGIRPGGVGAALPDAPGVPLPATLETEKGSEKDQAVEEETERNVKSKLSKEGNATATQNDDTLANGNGEKTDKEASTGNQNGGTGTEEDTHEEDAEKEAGVQGTHRSFDELQNLYPCLAGCVERIKAQHSCGETLAMAFGFIGDEEASALESKIIAHRVAEARTQIDSWDIKKELLSMLIGLDD</sequence>